<dbReference type="EMBL" id="JBHFQA010000008">
    <property type="protein sequence ID" value="KAL2095446.1"/>
    <property type="molecule type" value="Genomic_DNA"/>
</dbReference>
<feature type="domain" description="Ig-like" evidence="8">
    <location>
        <begin position="18"/>
        <end position="128"/>
    </location>
</feature>
<dbReference type="Pfam" id="PF08205">
    <property type="entry name" value="C2-set_2"/>
    <property type="match status" value="1"/>
</dbReference>
<dbReference type="InterPro" id="IPR013151">
    <property type="entry name" value="Immunoglobulin_dom"/>
</dbReference>
<proteinExistence type="predicted"/>
<keyword evidence="6" id="KW-0812">Transmembrane</keyword>
<comment type="subcellular location">
    <subcellularLocation>
        <location evidence="1">Membrane</location>
        <topology evidence="1">Single-pass membrane protein</topology>
    </subcellularLocation>
</comment>
<dbReference type="GO" id="GO:0016020">
    <property type="term" value="C:membrane"/>
    <property type="evidence" value="ECO:0007669"/>
    <property type="project" value="UniProtKB-SubCell"/>
</dbReference>
<evidence type="ECO:0000256" key="6">
    <source>
        <dbReference type="SAM" id="Phobius"/>
    </source>
</evidence>
<feature type="chain" id="PRO_5044861877" description="Ig-like domain-containing protein" evidence="7">
    <location>
        <begin position="23"/>
        <end position="336"/>
    </location>
</feature>
<name>A0ABD1K8S4_9TELE</name>
<dbReference type="SMART" id="SM00409">
    <property type="entry name" value="IG"/>
    <property type="match status" value="2"/>
</dbReference>
<reference evidence="9 10" key="1">
    <citation type="submission" date="2024-09" db="EMBL/GenBank/DDBJ databases">
        <title>A chromosome-level genome assembly of Gray's grenadier anchovy, Coilia grayii.</title>
        <authorList>
            <person name="Fu Z."/>
        </authorList>
    </citation>
    <scope>NUCLEOTIDE SEQUENCE [LARGE SCALE GENOMIC DNA]</scope>
    <source>
        <strain evidence="9">G4</strain>
        <tissue evidence="9">Muscle</tissue>
    </source>
</reference>
<keyword evidence="3" id="KW-1015">Disulfide bond</keyword>
<dbReference type="AlphaFoldDB" id="A0ABD1K8S4"/>
<dbReference type="InterPro" id="IPR007110">
    <property type="entry name" value="Ig-like_dom"/>
</dbReference>
<evidence type="ECO:0000256" key="2">
    <source>
        <dbReference type="ARBA" id="ARBA00023136"/>
    </source>
</evidence>
<keyword evidence="7" id="KW-0732">Signal</keyword>
<dbReference type="PROSITE" id="PS50835">
    <property type="entry name" value="IG_LIKE"/>
    <property type="match status" value="2"/>
</dbReference>
<keyword evidence="6" id="KW-1133">Transmembrane helix</keyword>
<dbReference type="InterPro" id="IPR013783">
    <property type="entry name" value="Ig-like_fold"/>
</dbReference>
<sequence length="336" mass="37033">MCLDLCNMRILKPLVFFPLMAAAQLQLEPRGRAALLGSDASFNCSLKDPWVVMTWLLNRNVVLTISMDQVFENDARFTAVNYTTRNTFKWEFTVRNVTRNDSGEITCDVQNIQSVKALLSVQESGSLSIMDGNVTVRHGDQAVFICVALGWFPEPQVFWSIDGIIANSGSYNTTVETNGTKLDSTSTLKVAATDTAQVQCLAKVAAMKAPKMSSVFLIVDETNQDPDRTVLIAVTLAFSLAALLVLVIIGVIFYCKRKRAKKSTYQDNVTSRIQSSEESGKDNPVYIIDGYTSHHNSPRATDSYQIPNSQTTSGQPKDVKILRGTTTAKCRHATIV</sequence>
<feature type="compositionally biased region" description="Polar residues" evidence="5">
    <location>
        <begin position="298"/>
        <end position="315"/>
    </location>
</feature>
<keyword evidence="4" id="KW-0393">Immunoglobulin domain</keyword>
<dbReference type="PANTHER" id="PTHR44991:SF1">
    <property type="entry name" value="IMMUNOGLOBULIN SUPERFAMILY MEMBER 5"/>
    <property type="match status" value="1"/>
</dbReference>
<evidence type="ECO:0000256" key="5">
    <source>
        <dbReference type="SAM" id="MobiDB-lite"/>
    </source>
</evidence>
<dbReference type="InterPro" id="IPR036179">
    <property type="entry name" value="Ig-like_dom_sf"/>
</dbReference>
<evidence type="ECO:0000256" key="3">
    <source>
        <dbReference type="ARBA" id="ARBA00023157"/>
    </source>
</evidence>
<dbReference type="InterPro" id="IPR013162">
    <property type="entry name" value="CD80_C2-set"/>
</dbReference>
<dbReference type="SUPFAM" id="SSF48726">
    <property type="entry name" value="Immunoglobulin"/>
    <property type="match status" value="2"/>
</dbReference>
<protein>
    <recommendedName>
        <fullName evidence="8">Ig-like domain-containing protein</fullName>
    </recommendedName>
</protein>
<feature type="domain" description="Ig-like" evidence="8">
    <location>
        <begin position="139"/>
        <end position="213"/>
    </location>
</feature>
<accession>A0ABD1K8S4</accession>
<comment type="caution">
    <text evidence="9">The sequence shown here is derived from an EMBL/GenBank/DDBJ whole genome shotgun (WGS) entry which is preliminary data.</text>
</comment>
<dbReference type="Pfam" id="PF00047">
    <property type="entry name" value="ig"/>
    <property type="match status" value="1"/>
</dbReference>
<feature type="signal peptide" evidence="7">
    <location>
        <begin position="1"/>
        <end position="22"/>
    </location>
</feature>
<evidence type="ECO:0000256" key="1">
    <source>
        <dbReference type="ARBA" id="ARBA00004167"/>
    </source>
</evidence>
<dbReference type="PANTHER" id="PTHR44991">
    <property type="entry name" value="IMMUNOGLOBULIN SUPERFAMILY MEMBER 5"/>
    <property type="match status" value="1"/>
</dbReference>
<dbReference type="CDD" id="cd00096">
    <property type="entry name" value="Ig"/>
    <property type="match status" value="1"/>
</dbReference>
<evidence type="ECO:0000313" key="10">
    <source>
        <dbReference type="Proteomes" id="UP001591681"/>
    </source>
</evidence>
<evidence type="ECO:0000259" key="8">
    <source>
        <dbReference type="PROSITE" id="PS50835"/>
    </source>
</evidence>
<dbReference type="Proteomes" id="UP001591681">
    <property type="component" value="Unassembled WGS sequence"/>
</dbReference>
<dbReference type="Gene3D" id="2.60.40.10">
    <property type="entry name" value="Immunoglobulins"/>
    <property type="match status" value="2"/>
</dbReference>
<feature type="transmembrane region" description="Helical" evidence="6">
    <location>
        <begin position="230"/>
        <end position="255"/>
    </location>
</feature>
<dbReference type="InterPro" id="IPR003599">
    <property type="entry name" value="Ig_sub"/>
</dbReference>
<evidence type="ECO:0000313" key="9">
    <source>
        <dbReference type="EMBL" id="KAL2095446.1"/>
    </source>
</evidence>
<evidence type="ECO:0000256" key="7">
    <source>
        <dbReference type="SAM" id="SignalP"/>
    </source>
</evidence>
<feature type="region of interest" description="Disordered" evidence="5">
    <location>
        <begin position="298"/>
        <end position="317"/>
    </location>
</feature>
<gene>
    <name evidence="9" type="ORF">ACEWY4_010165</name>
</gene>
<keyword evidence="2 6" id="KW-0472">Membrane</keyword>
<organism evidence="9 10">
    <name type="scientific">Coilia grayii</name>
    <name type="common">Gray's grenadier anchovy</name>
    <dbReference type="NCBI Taxonomy" id="363190"/>
    <lineage>
        <taxon>Eukaryota</taxon>
        <taxon>Metazoa</taxon>
        <taxon>Chordata</taxon>
        <taxon>Craniata</taxon>
        <taxon>Vertebrata</taxon>
        <taxon>Euteleostomi</taxon>
        <taxon>Actinopterygii</taxon>
        <taxon>Neopterygii</taxon>
        <taxon>Teleostei</taxon>
        <taxon>Clupei</taxon>
        <taxon>Clupeiformes</taxon>
        <taxon>Clupeoidei</taxon>
        <taxon>Engraulidae</taxon>
        <taxon>Coilinae</taxon>
        <taxon>Coilia</taxon>
    </lineage>
</organism>
<keyword evidence="10" id="KW-1185">Reference proteome</keyword>
<evidence type="ECO:0000256" key="4">
    <source>
        <dbReference type="ARBA" id="ARBA00023319"/>
    </source>
</evidence>